<dbReference type="EMBL" id="CP069362">
    <property type="protein sequence ID" value="WGS64855.1"/>
    <property type="molecule type" value="Genomic_DNA"/>
</dbReference>
<proteinExistence type="inferred from homology"/>
<dbReference type="Gene3D" id="1.10.287.3510">
    <property type="match status" value="1"/>
</dbReference>
<evidence type="ECO:0000256" key="6">
    <source>
        <dbReference type="ARBA" id="ARBA00023136"/>
    </source>
</evidence>
<gene>
    <name evidence="8" type="ORF">JRV97_10940</name>
</gene>
<organism evidence="8 9">
    <name type="scientific">Marinitoga aeolica</name>
    <dbReference type="NCBI Taxonomy" id="2809031"/>
    <lineage>
        <taxon>Bacteria</taxon>
        <taxon>Thermotogati</taxon>
        <taxon>Thermotogota</taxon>
        <taxon>Thermotogae</taxon>
        <taxon>Petrotogales</taxon>
        <taxon>Petrotogaceae</taxon>
        <taxon>Marinitoga</taxon>
    </lineage>
</organism>
<dbReference type="PANTHER" id="PTHR34583:SF2">
    <property type="entry name" value="ANTIPORTER SUBUNIT MNHC2-RELATED"/>
    <property type="match status" value="1"/>
</dbReference>
<name>A0ABY8PQH1_9BACT</name>
<evidence type="ECO:0000256" key="3">
    <source>
        <dbReference type="ARBA" id="ARBA00022475"/>
    </source>
</evidence>
<comment type="subcellular location">
    <subcellularLocation>
        <location evidence="1">Cell membrane</location>
        <topology evidence="1">Multi-pass membrane protein</topology>
    </subcellularLocation>
</comment>
<evidence type="ECO:0000256" key="2">
    <source>
        <dbReference type="ARBA" id="ARBA00010388"/>
    </source>
</evidence>
<reference evidence="8 9" key="1">
    <citation type="submission" date="2021-02" db="EMBL/GenBank/DDBJ databases">
        <title>Characterization of Marinitoga sp. nov. str. BP5-C20A.</title>
        <authorList>
            <person name="Erauso G."/>
            <person name="Postec A."/>
        </authorList>
    </citation>
    <scope>NUCLEOTIDE SEQUENCE [LARGE SCALE GENOMIC DNA]</scope>
    <source>
        <strain evidence="8 9">BP5-C20A</strain>
    </source>
</reference>
<protein>
    <submittedName>
        <fullName evidence="8">Cation:proton antiporter subunit C</fullName>
    </submittedName>
</protein>
<dbReference type="Pfam" id="PF00420">
    <property type="entry name" value="Oxidored_q2"/>
    <property type="match status" value="1"/>
</dbReference>
<evidence type="ECO:0000256" key="4">
    <source>
        <dbReference type="ARBA" id="ARBA00022692"/>
    </source>
</evidence>
<comment type="similarity">
    <text evidence="2">Belongs to the CPA3 antiporters (TC 2.A.63) subunit C family.</text>
</comment>
<evidence type="ECO:0000256" key="1">
    <source>
        <dbReference type="ARBA" id="ARBA00004651"/>
    </source>
</evidence>
<keyword evidence="3" id="KW-1003">Cell membrane</keyword>
<dbReference type="InterPro" id="IPR050601">
    <property type="entry name" value="CPA3_antiporter_subunitC"/>
</dbReference>
<keyword evidence="4 7" id="KW-0812">Transmembrane</keyword>
<keyword evidence="9" id="KW-1185">Reference proteome</keyword>
<evidence type="ECO:0000256" key="7">
    <source>
        <dbReference type="SAM" id="Phobius"/>
    </source>
</evidence>
<evidence type="ECO:0000313" key="8">
    <source>
        <dbReference type="EMBL" id="WGS64855.1"/>
    </source>
</evidence>
<keyword evidence="6 7" id="KW-0472">Membrane</keyword>
<feature type="transmembrane region" description="Helical" evidence="7">
    <location>
        <begin position="73"/>
        <end position="93"/>
    </location>
</feature>
<evidence type="ECO:0000313" key="9">
    <source>
        <dbReference type="Proteomes" id="UP001232493"/>
    </source>
</evidence>
<keyword evidence="5 7" id="KW-1133">Transmembrane helix</keyword>
<dbReference type="Proteomes" id="UP001232493">
    <property type="component" value="Chromosome"/>
</dbReference>
<dbReference type="InterPro" id="IPR039428">
    <property type="entry name" value="NUOK/Mnh_C1-like"/>
</dbReference>
<dbReference type="PANTHER" id="PTHR34583">
    <property type="entry name" value="ANTIPORTER SUBUNIT MNHC2-RELATED"/>
    <property type="match status" value="1"/>
</dbReference>
<evidence type="ECO:0000256" key="5">
    <source>
        <dbReference type="ARBA" id="ARBA00022989"/>
    </source>
</evidence>
<dbReference type="RefSeq" id="WP_280998822.1">
    <property type="nucleotide sequence ID" value="NZ_CP069362.1"/>
</dbReference>
<accession>A0ABY8PQH1</accession>
<sequence>MIQYLFIGLILIGIYGLLTQKNLIKLVVALNVLEVGVNLFIVSTGYVKDGIAPILFKGATSTNNNFVDPLPQALVLTAIVIGVGVTALSLTVVRKIYEKHGTLEMDEIGSESDD</sequence>